<name>A0AAN9Y5I1_9HEMI</name>
<organism evidence="1 2">
    <name type="scientific">Parthenolecanium corni</name>
    <dbReference type="NCBI Taxonomy" id="536013"/>
    <lineage>
        <taxon>Eukaryota</taxon>
        <taxon>Metazoa</taxon>
        <taxon>Ecdysozoa</taxon>
        <taxon>Arthropoda</taxon>
        <taxon>Hexapoda</taxon>
        <taxon>Insecta</taxon>
        <taxon>Pterygota</taxon>
        <taxon>Neoptera</taxon>
        <taxon>Paraneoptera</taxon>
        <taxon>Hemiptera</taxon>
        <taxon>Sternorrhyncha</taxon>
        <taxon>Coccoidea</taxon>
        <taxon>Coccidae</taxon>
        <taxon>Parthenolecanium</taxon>
    </lineage>
</organism>
<keyword evidence="2" id="KW-1185">Reference proteome</keyword>
<accession>A0AAN9Y5I1</accession>
<dbReference type="Proteomes" id="UP001367676">
    <property type="component" value="Unassembled WGS sequence"/>
</dbReference>
<gene>
    <name evidence="1" type="ORF">V9T40_002331</name>
</gene>
<reference evidence="1 2" key="1">
    <citation type="submission" date="2024-03" db="EMBL/GenBank/DDBJ databases">
        <title>Adaptation during the transition from Ophiocordyceps entomopathogen to insect associate is accompanied by gene loss and intensified selection.</title>
        <authorList>
            <person name="Ward C.M."/>
            <person name="Onetto C.A."/>
            <person name="Borneman A.R."/>
        </authorList>
    </citation>
    <scope>NUCLEOTIDE SEQUENCE [LARGE SCALE GENOMIC DNA]</scope>
    <source>
        <strain evidence="1">AWRI1</strain>
        <tissue evidence="1">Single Adult Female</tissue>
    </source>
</reference>
<protein>
    <submittedName>
        <fullName evidence="1">Uncharacterized protein</fullName>
    </submittedName>
</protein>
<comment type="caution">
    <text evidence="1">The sequence shown here is derived from an EMBL/GenBank/DDBJ whole genome shotgun (WGS) entry which is preliminary data.</text>
</comment>
<dbReference type="EMBL" id="JBBCAQ010000022">
    <property type="protein sequence ID" value="KAK7590718.1"/>
    <property type="molecule type" value="Genomic_DNA"/>
</dbReference>
<evidence type="ECO:0000313" key="2">
    <source>
        <dbReference type="Proteomes" id="UP001367676"/>
    </source>
</evidence>
<sequence length="935" mass="108544">MNSTFLYSAMQYETFARAIETTFFPSEGDERFSENNAIIRSAYECMKQLSIQDRAFNLIRQFPGFGASYVRQSGGFFPAFSLACDDLHSSLKNETLYTRFLDEFKLDNASRFDNGTRTIFIDRIPKSTTEEWIAKEKLFNHPEMKKIFSHFAWIWINYSNNATLKNMRNSVVELAKVPDISKQVQDIYEQSINDFYPFIKYINAINLSKSGAYKTYFSYMQSNVTENIWNKIKEEIPNWMDYVKSVKLNRKVEMHNVNQKINKDGTNNGMIPERRVQEQQKKSKHHGEAQVGQDQPIMNVILTLFVIIGTISNSASARWVTIDDFSPSELANLTPEKEHELMLQKLAKKEDRFLVSAFNYEILANSIGNSFFQFQQDKNTVRENNAIIKAMFEGAKKLLIQERIWRLLWTISVNGAEYVHTFNSFSVAFSLVCADIDFSLKNETLYTTFRDEFKKQSYLPPNKIYHYGVSKSFKDEIKAVEELLNEPKMKHTAAHMAWVWIMDSYNSTIKDIKNSVLSLAKVPDKLDEVQKIYETSIDEVTPLIKHMDISVFAPDAKRLYFDYLQFNLTKRMWNKIMEEIPDWKDYFECDTSDDDDGRATSPAELKTGKGRCGTAKVGKDSIFISAWPVTNELRPLELQNLTLQKEHEIFLKILLSKNFRLVNAFIYLEFLAKNIGNDFFGFIKDEKSNIRSIAIVKAAFECISNLQLQERGINTIASGIKSAGSRFTSSGDINLEFIEFCSNIDDMLRNETFYTSKRDDYMKQNVSLPIKTYQYSFGKPTEDQRKIIAELFNHNLIKKFMLHTLWMDMKSPKTHKSEEARTKFTIMKLIKVPSKTEAVQKIYEQSIDETIPLIRNFTYTEILQNINAPTIVVATYELAEIFHYAGLITKRIIEKINKHPDLVPIFNAIGRHYDTSMVEQTTDEVVIKSGHRIYR</sequence>
<dbReference type="AlphaFoldDB" id="A0AAN9Y5I1"/>
<proteinExistence type="predicted"/>
<evidence type="ECO:0000313" key="1">
    <source>
        <dbReference type="EMBL" id="KAK7590718.1"/>
    </source>
</evidence>